<reference evidence="7 8" key="1">
    <citation type="submission" date="2020-04" db="EMBL/GenBank/DDBJ databases">
        <title>Genome sequencing of novel species.</title>
        <authorList>
            <person name="Heo J."/>
            <person name="Kim S.-J."/>
            <person name="Kim J.-S."/>
            <person name="Hong S.-B."/>
            <person name="Kwon S.-W."/>
        </authorList>
    </citation>
    <scope>NUCLEOTIDE SEQUENCE [LARGE SCALE GENOMIC DNA]</scope>
    <source>
        <strain evidence="7 8">MFER-1</strain>
    </source>
</reference>
<evidence type="ECO:0000256" key="4">
    <source>
        <dbReference type="ARBA" id="ARBA00022729"/>
    </source>
</evidence>
<evidence type="ECO:0000313" key="8">
    <source>
        <dbReference type="Proteomes" id="UP000502248"/>
    </source>
</evidence>
<dbReference type="GO" id="GO:0030313">
    <property type="term" value="C:cell envelope"/>
    <property type="evidence" value="ECO:0007669"/>
    <property type="project" value="UniProtKB-SubCell"/>
</dbReference>
<accession>A0A7Z2VRI4</accession>
<evidence type="ECO:0000256" key="6">
    <source>
        <dbReference type="SAM" id="SignalP"/>
    </source>
</evidence>
<dbReference type="KEGG" id="cheb:HH215_34055"/>
<evidence type="ECO:0000256" key="3">
    <source>
        <dbReference type="ARBA" id="ARBA00022448"/>
    </source>
</evidence>
<feature type="region of interest" description="Disordered" evidence="5">
    <location>
        <begin position="23"/>
        <end position="45"/>
    </location>
</feature>
<dbReference type="Gene3D" id="3.40.190.10">
    <property type="entry name" value="Periplasmic binding protein-like II"/>
    <property type="match status" value="1"/>
</dbReference>
<gene>
    <name evidence="7" type="ORF">HH215_34055</name>
</gene>
<sequence length="448" mass="48133">MKRLTLSIVVLLLCTVVLAACSSSNDKSEPSGTPSAGASATSAPSESAPAAKSAKLKIGLPGAYDVTSKEIIDGFIAKFPNIKVELQDAPWGDFTSKIATQIAGGTSPDVWLQENAVILGYGKRGVAEDLAPYIQRDLQDGNYIDTLFAAKTPEGNVWGVPHGTNPIALAYNKKVFDDAGIPYPTDDWTYDDLIETSKKLTKKDDKGNVQIYGFVGSISITQGWFPWIKQAGGQALDETKTKSMFSDPKTVAGLQSLVNGINDGYFTNGDFLTANGGDVQSFAEGKAAMYFLQYGNQVSINGNFPDTNWDVVKIPKGAEGKRYVPTVTNAWLISSKASQDSKDAAWEFLKYYLSDEAQAIVAKSGSTLPVNKTALQVLDGDTSKPLNKKAFTDGIAEAGVTLDENATWNEWRIVVQQVVNEIVDGNMTVEEGVKEIDAKVQPILDGKS</sequence>
<keyword evidence="4 6" id="KW-0732">Signal</keyword>
<dbReference type="Pfam" id="PF13416">
    <property type="entry name" value="SBP_bac_8"/>
    <property type="match status" value="1"/>
</dbReference>
<evidence type="ECO:0000313" key="7">
    <source>
        <dbReference type="EMBL" id="QJD87722.1"/>
    </source>
</evidence>
<name>A0A7Z2VRI4_9BACL</name>
<proteinExistence type="inferred from homology"/>
<evidence type="ECO:0000256" key="5">
    <source>
        <dbReference type="SAM" id="MobiDB-lite"/>
    </source>
</evidence>
<dbReference type="PROSITE" id="PS51257">
    <property type="entry name" value="PROKAR_LIPOPROTEIN"/>
    <property type="match status" value="1"/>
</dbReference>
<keyword evidence="3" id="KW-0813">Transport</keyword>
<dbReference type="EMBL" id="CP051680">
    <property type="protein sequence ID" value="QJD87722.1"/>
    <property type="molecule type" value="Genomic_DNA"/>
</dbReference>
<feature type="chain" id="PRO_5030746861" evidence="6">
    <location>
        <begin position="20"/>
        <end position="448"/>
    </location>
</feature>
<protein>
    <submittedName>
        <fullName evidence="7">Sugar ABC transporter substrate-binding protein</fullName>
    </submittedName>
</protein>
<dbReference type="InterPro" id="IPR006059">
    <property type="entry name" value="SBP"/>
</dbReference>
<dbReference type="AlphaFoldDB" id="A0A7Z2VRI4"/>
<dbReference type="SUPFAM" id="SSF53850">
    <property type="entry name" value="Periplasmic binding protein-like II"/>
    <property type="match status" value="1"/>
</dbReference>
<dbReference type="CDD" id="cd13585">
    <property type="entry name" value="PBP2_TMBP_like"/>
    <property type="match status" value="1"/>
</dbReference>
<dbReference type="PANTHER" id="PTHR43649">
    <property type="entry name" value="ARABINOSE-BINDING PROTEIN-RELATED"/>
    <property type="match status" value="1"/>
</dbReference>
<keyword evidence="8" id="KW-1185">Reference proteome</keyword>
<comment type="similarity">
    <text evidence="2">Belongs to the bacterial solute-binding protein 1 family.</text>
</comment>
<evidence type="ECO:0000256" key="2">
    <source>
        <dbReference type="ARBA" id="ARBA00008520"/>
    </source>
</evidence>
<organism evidence="7 8">
    <name type="scientific">Cohnella herbarum</name>
    <dbReference type="NCBI Taxonomy" id="2728023"/>
    <lineage>
        <taxon>Bacteria</taxon>
        <taxon>Bacillati</taxon>
        <taxon>Bacillota</taxon>
        <taxon>Bacilli</taxon>
        <taxon>Bacillales</taxon>
        <taxon>Paenibacillaceae</taxon>
        <taxon>Cohnella</taxon>
    </lineage>
</organism>
<comment type="subcellular location">
    <subcellularLocation>
        <location evidence="1">Cell envelope</location>
    </subcellularLocation>
</comment>
<dbReference type="RefSeq" id="WP_169283964.1">
    <property type="nucleotide sequence ID" value="NZ_CP051680.1"/>
</dbReference>
<feature type="signal peptide" evidence="6">
    <location>
        <begin position="1"/>
        <end position="19"/>
    </location>
</feature>
<evidence type="ECO:0000256" key="1">
    <source>
        <dbReference type="ARBA" id="ARBA00004196"/>
    </source>
</evidence>
<feature type="compositionally biased region" description="Low complexity" evidence="5">
    <location>
        <begin position="30"/>
        <end position="45"/>
    </location>
</feature>
<dbReference type="Proteomes" id="UP000502248">
    <property type="component" value="Chromosome"/>
</dbReference>
<dbReference type="PANTHER" id="PTHR43649:SF31">
    <property type="entry name" value="SN-GLYCEROL-3-PHOSPHATE-BINDING PERIPLASMIC PROTEIN UGPB"/>
    <property type="match status" value="1"/>
</dbReference>
<dbReference type="InterPro" id="IPR050490">
    <property type="entry name" value="Bact_solute-bd_prot1"/>
</dbReference>